<evidence type="ECO:0000313" key="2">
    <source>
        <dbReference type="EMBL" id="MDT0318394.1"/>
    </source>
</evidence>
<evidence type="ECO:0000313" key="3">
    <source>
        <dbReference type="Proteomes" id="UP001183420"/>
    </source>
</evidence>
<feature type="region of interest" description="Disordered" evidence="1">
    <location>
        <begin position="50"/>
        <end position="74"/>
    </location>
</feature>
<proteinExistence type="predicted"/>
<dbReference type="EMBL" id="JAVREM010000006">
    <property type="protein sequence ID" value="MDT0318394.1"/>
    <property type="molecule type" value="Genomic_DNA"/>
</dbReference>
<protein>
    <submittedName>
        <fullName evidence="2">Uncharacterized protein</fullName>
    </submittedName>
</protein>
<sequence length="171" mass="18134">MNPMLWQSLVLAVVVSVVMVCVTVWSVSRATVPPNPTSRVARTARIARYGPSAGSRRAKPPLPNAESPPTASGEFTQRLLEPRQLLEVHAAEAADDARRLATEVAVAASELAARSLRGGPPAEEVRRLLGAVSELLRQTERGDTLTALVGSVYGDPLPGMSVESLTATTTR</sequence>
<comment type="caution">
    <text evidence="2">The sequence shown here is derived from an EMBL/GenBank/DDBJ whole genome shotgun (WGS) entry which is preliminary data.</text>
</comment>
<name>A0ABU2LLC7_9ACTN</name>
<keyword evidence="3" id="KW-1185">Reference proteome</keyword>
<dbReference type="Proteomes" id="UP001183420">
    <property type="component" value="Unassembled WGS sequence"/>
</dbReference>
<gene>
    <name evidence="2" type="ORF">RNC47_08620</name>
</gene>
<dbReference type="RefSeq" id="WP_311597048.1">
    <property type="nucleotide sequence ID" value="NZ_JAVREM010000006.1"/>
</dbReference>
<organism evidence="2 3">
    <name type="scientific">Streptomyces millisiae</name>
    <dbReference type="NCBI Taxonomy" id="3075542"/>
    <lineage>
        <taxon>Bacteria</taxon>
        <taxon>Bacillati</taxon>
        <taxon>Actinomycetota</taxon>
        <taxon>Actinomycetes</taxon>
        <taxon>Kitasatosporales</taxon>
        <taxon>Streptomycetaceae</taxon>
        <taxon>Streptomyces</taxon>
    </lineage>
</organism>
<reference evidence="3" key="1">
    <citation type="submission" date="2023-07" db="EMBL/GenBank/DDBJ databases">
        <title>30 novel species of actinomycetes from the DSMZ collection.</title>
        <authorList>
            <person name="Nouioui I."/>
        </authorList>
    </citation>
    <scope>NUCLEOTIDE SEQUENCE [LARGE SCALE GENOMIC DNA]</scope>
    <source>
        <strain evidence="3">DSM 44918</strain>
    </source>
</reference>
<evidence type="ECO:0000256" key="1">
    <source>
        <dbReference type="SAM" id="MobiDB-lite"/>
    </source>
</evidence>
<accession>A0ABU2LLC7</accession>